<evidence type="ECO:0000313" key="9">
    <source>
        <dbReference type="Proteomes" id="UP000279284"/>
    </source>
</evidence>
<dbReference type="FunFam" id="3.40.190.10:FF:000035">
    <property type="entry name" value="Molybdate ABC transporter substrate-binding protein"/>
    <property type="match status" value="1"/>
</dbReference>
<evidence type="ECO:0000313" key="8">
    <source>
        <dbReference type="EMBL" id="VEF03386.1"/>
    </source>
</evidence>
<sequence length="249" mass="26581">MNFRKTAFAVALIAAVPAASAAEITVSAAASLSDAFKEIAGQYQKQHPDAKIKLNTAASGALLQQAAKGAPVDVLAFADQKTMDMAGGQNLIVPATRKNFARNTLVVVAPADSKLAVKGLKDLQQSSVKRIAVGNPESVPAGRYAKAALEKAGVWTSITPKIINTQNVRQALDYVARGEVEAGFVYNTDAQIQKDKVKVLWTVPLEKPVTYPIAVAKDSKQQVEAKRFADYVLSAKGQAVLRKYGFTRP</sequence>
<evidence type="ECO:0000256" key="4">
    <source>
        <dbReference type="ARBA" id="ARBA00022729"/>
    </source>
</evidence>
<dbReference type="SUPFAM" id="SSF53850">
    <property type="entry name" value="Periplasmic binding protein-like II"/>
    <property type="match status" value="1"/>
</dbReference>
<comment type="subunit">
    <text evidence="5">The complex is composed of two ATP-binding proteins (ModC), two transmembrane proteins (ModB) and a solute-binding protein (ModA).</text>
</comment>
<comment type="similarity">
    <text evidence="1">Belongs to the bacterial solute-binding protein ModA family.</text>
</comment>
<evidence type="ECO:0000256" key="7">
    <source>
        <dbReference type="SAM" id="SignalP"/>
    </source>
</evidence>
<organism evidence="8 9">
    <name type="scientific">Neisseria canis</name>
    <dbReference type="NCBI Taxonomy" id="493"/>
    <lineage>
        <taxon>Bacteria</taxon>
        <taxon>Pseudomonadati</taxon>
        <taxon>Pseudomonadota</taxon>
        <taxon>Betaproteobacteria</taxon>
        <taxon>Neisseriales</taxon>
        <taxon>Neisseriaceae</taxon>
        <taxon>Neisseria</taxon>
    </lineage>
</organism>
<evidence type="ECO:0000256" key="5">
    <source>
        <dbReference type="ARBA" id="ARBA00062515"/>
    </source>
</evidence>
<keyword evidence="3 6" id="KW-0479">Metal-binding</keyword>
<protein>
    <submittedName>
        <fullName evidence="8">Molybdate-binding periplasmic protein</fullName>
    </submittedName>
</protein>
<dbReference type="Proteomes" id="UP000279284">
    <property type="component" value="Chromosome"/>
</dbReference>
<evidence type="ECO:0000256" key="2">
    <source>
        <dbReference type="ARBA" id="ARBA00022505"/>
    </source>
</evidence>
<dbReference type="GO" id="GO:0030973">
    <property type="term" value="F:molybdate ion binding"/>
    <property type="evidence" value="ECO:0007669"/>
    <property type="project" value="TreeGrafter"/>
</dbReference>
<feature type="binding site" evidence="6">
    <location>
        <position position="168"/>
    </location>
    <ligand>
        <name>molybdate</name>
        <dbReference type="ChEBI" id="CHEBI:36264"/>
    </ligand>
</feature>
<dbReference type="KEGG" id="nci:NCTC10296_02291"/>
<dbReference type="PANTHER" id="PTHR30632">
    <property type="entry name" value="MOLYBDATE-BINDING PERIPLASMIC PROTEIN"/>
    <property type="match status" value="1"/>
</dbReference>
<gene>
    <name evidence="8" type="primary">modA</name>
    <name evidence="8" type="ORF">NCTC10296_02291</name>
</gene>
<feature type="binding site" evidence="6">
    <location>
        <position position="59"/>
    </location>
    <ligand>
        <name>molybdate</name>
        <dbReference type="ChEBI" id="CHEBI:36264"/>
    </ligand>
</feature>
<name>A0A448DAZ2_9NEIS</name>
<feature type="binding site" evidence="6">
    <location>
        <position position="186"/>
    </location>
    <ligand>
        <name>molybdate</name>
        <dbReference type="ChEBI" id="CHEBI:36264"/>
    </ligand>
</feature>
<dbReference type="OrthoDB" id="9785015at2"/>
<feature type="chain" id="PRO_5019515843" evidence="7">
    <location>
        <begin position="22"/>
        <end position="249"/>
    </location>
</feature>
<dbReference type="Gene3D" id="3.40.190.10">
    <property type="entry name" value="Periplasmic binding protein-like II"/>
    <property type="match status" value="2"/>
</dbReference>
<dbReference type="GO" id="GO:1901359">
    <property type="term" value="F:tungstate binding"/>
    <property type="evidence" value="ECO:0007669"/>
    <property type="project" value="UniProtKB-ARBA"/>
</dbReference>
<reference evidence="8 9" key="1">
    <citation type="submission" date="2018-12" db="EMBL/GenBank/DDBJ databases">
        <authorList>
            <consortium name="Pathogen Informatics"/>
        </authorList>
    </citation>
    <scope>NUCLEOTIDE SEQUENCE [LARGE SCALE GENOMIC DNA]</scope>
    <source>
        <strain evidence="8 9">NCTC10296</strain>
    </source>
</reference>
<dbReference type="Pfam" id="PF13531">
    <property type="entry name" value="SBP_bac_11"/>
    <property type="match status" value="1"/>
</dbReference>
<proteinExistence type="inferred from homology"/>
<dbReference type="InterPro" id="IPR005950">
    <property type="entry name" value="ModA"/>
</dbReference>
<keyword evidence="9" id="KW-1185">Reference proteome</keyword>
<evidence type="ECO:0000256" key="1">
    <source>
        <dbReference type="ARBA" id="ARBA00009175"/>
    </source>
</evidence>
<feature type="binding site" evidence="6">
    <location>
        <position position="31"/>
    </location>
    <ligand>
        <name>molybdate</name>
        <dbReference type="ChEBI" id="CHEBI:36264"/>
    </ligand>
</feature>
<dbReference type="PANTHER" id="PTHR30632:SF0">
    <property type="entry name" value="SULFATE-BINDING PROTEIN"/>
    <property type="match status" value="1"/>
</dbReference>
<feature type="binding site" evidence="6">
    <location>
        <position position="141"/>
    </location>
    <ligand>
        <name>molybdate</name>
        <dbReference type="ChEBI" id="CHEBI:36264"/>
    </ligand>
</feature>
<dbReference type="GO" id="GO:0046872">
    <property type="term" value="F:metal ion binding"/>
    <property type="evidence" value="ECO:0007669"/>
    <property type="project" value="UniProtKB-KW"/>
</dbReference>
<dbReference type="InterPro" id="IPR050682">
    <property type="entry name" value="ModA/WtpA"/>
</dbReference>
<dbReference type="NCBIfam" id="TIGR01256">
    <property type="entry name" value="modA"/>
    <property type="match status" value="1"/>
</dbReference>
<feature type="signal peptide" evidence="7">
    <location>
        <begin position="1"/>
        <end position="21"/>
    </location>
</feature>
<evidence type="ECO:0000256" key="6">
    <source>
        <dbReference type="PIRSR" id="PIRSR004846-1"/>
    </source>
</evidence>
<dbReference type="AlphaFoldDB" id="A0A448DAZ2"/>
<dbReference type="RefSeq" id="WP_085416213.1">
    <property type="nucleotide sequence ID" value="NZ_CAUJPY010000020.1"/>
</dbReference>
<dbReference type="STRING" id="493.BWD07_04575"/>
<dbReference type="GO" id="GO:0015689">
    <property type="term" value="P:molybdate ion transport"/>
    <property type="evidence" value="ECO:0007669"/>
    <property type="project" value="InterPro"/>
</dbReference>
<dbReference type="PIRSF" id="PIRSF004846">
    <property type="entry name" value="ModA"/>
    <property type="match status" value="1"/>
</dbReference>
<evidence type="ECO:0000256" key="3">
    <source>
        <dbReference type="ARBA" id="ARBA00022723"/>
    </source>
</evidence>
<dbReference type="EMBL" id="LR134313">
    <property type="protein sequence ID" value="VEF03386.1"/>
    <property type="molecule type" value="Genomic_DNA"/>
</dbReference>
<keyword evidence="2 6" id="KW-0500">Molybdenum</keyword>
<accession>A0A448DAZ2</accession>
<keyword evidence="4 7" id="KW-0732">Signal</keyword>